<dbReference type="PANTHER" id="PTHR10622:SF10">
    <property type="entry name" value="HET DOMAIN-CONTAINING PROTEIN"/>
    <property type="match status" value="1"/>
</dbReference>
<dbReference type="OrthoDB" id="2725358at2759"/>
<dbReference type="EMBL" id="ML122278">
    <property type="protein sequence ID" value="RPD57981.1"/>
    <property type="molecule type" value="Genomic_DNA"/>
</dbReference>
<feature type="domain" description="DUF8212" evidence="3">
    <location>
        <begin position="240"/>
        <end position="347"/>
    </location>
</feature>
<evidence type="ECO:0000259" key="3">
    <source>
        <dbReference type="Pfam" id="PF26640"/>
    </source>
</evidence>
<dbReference type="AlphaFoldDB" id="A0A5C2S3E5"/>
<evidence type="ECO:0000313" key="5">
    <source>
        <dbReference type="Proteomes" id="UP000313359"/>
    </source>
</evidence>
<dbReference type="InterPro" id="IPR058525">
    <property type="entry name" value="DUF8212"/>
</dbReference>
<reference evidence="4" key="1">
    <citation type="journal article" date="2018" name="Genome Biol. Evol.">
        <title>Genomics and development of Lentinus tigrinus, a white-rot wood-decaying mushroom with dimorphic fruiting bodies.</title>
        <authorList>
            <person name="Wu B."/>
            <person name="Xu Z."/>
            <person name="Knudson A."/>
            <person name="Carlson A."/>
            <person name="Chen N."/>
            <person name="Kovaka S."/>
            <person name="LaButti K."/>
            <person name="Lipzen A."/>
            <person name="Pennachio C."/>
            <person name="Riley R."/>
            <person name="Schakwitz W."/>
            <person name="Umezawa K."/>
            <person name="Ohm R.A."/>
            <person name="Grigoriev I.V."/>
            <person name="Nagy L.G."/>
            <person name="Gibbons J."/>
            <person name="Hibbett D."/>
        </authorList>
    </citation>
    <scope>NUCLEOTIDE SEQUENCE [LARGE SCALE GENOMIC DNA]</scope>
    <source>
        <strain evidence="4">ALCF2SS1-6</strain>
    </source>
</reference>
<dbReference type="Pfam" id="PF06985">
    <property type="entry name" value="HET"/>
    <property type="match status" value="1"/>
</dbReference>
<dbReference type="STRING" id="1328759.A0A5C2S3E5"/>
<dbReference type="InterPro" id="IPR010730">
    <property type="entry name" value="HET"/>
</dbReference>
<proteinExistence type="predicted"/>
<gene>
    <name evidence="4" type="ORF">L227DRAFT_613351</name>
</gene>
<organism evidence="4 5">
    <name type="scientific">Lentinus tigrinus ALCF2SS1-6</name>
    <dbReference type="NCBI Taxonomy" id="1328759"/>
    <lineage>
        <taxon>Eukaryota</taxon>
        <taxon>Fungi</taxon>
        <taxon>Dikarya</taxon>
        <taxon>Basidiomycota</taxon>
        <taxon>Agaricomycotina</taxon>
        <taxon>Agaricomycetes</taxon>
        <taxon>Polyporales</taxon>
        <taxon>Polyporaceae</taxon>
        <taxon>Lentinus</taxon>
    </lineage>
</organism>
<keyword evidence="5" id="KW-1185">Reference proteome</keyword>
<dbReference type="Pfam" id="PF26640">
    <property type="entry name" value="DUF8212"/>
    <property type="match status" value="1"/>
</dbReference>
<evidence type="ECO:0000256" key="1">
    <source>
        <dbReference type="SAM" id="MobiDB-lite"/>
    </source>
</evidence>
<dbReference type="PANTHER" id="PTHR10622">
    <property type="entry name" value="HET DOMAIN-CONTAINING PROTEIN"/>
    <property type="match status" value="1"/>
</dbReference>
<evidence type="ECO:0000313" key="4">
    <source>
        <dbReference type="EMBL" id="RPD57981.1"/>
    </source>
</evidence>
<evidence type="ECO:0000259" key="2">
    <source>
        <dbReference type="Pfam" id="PF06985"/>
    </source>
</evidence>
<sequence length="664" mass="76221">MWLLSTDRAELHFFASPQDVEGGYAILSHVWDKNEQTFQDLQTLQRHCAKSRKNPRDLACKKIRRCCELAEQHGFRWVWIDTCCIDKTSSAELSEAINSMFRYYALSRVCYAYLKDVLTHVSFPPRRFPPLVNPLYALKMSKWHTRGWTLQELIAPRLVIFLSNTWEPLGSKADLANEVEEATGVPAGLLRLEQSLSDFSIAQRMSWAAGRQTTRVEDEAYSLLGIFDLHMPTLYGEGRNAFQRLQEEILRRNQDTTLFAWGEFWELEDLPDYRSDPDTRSRLFASSPADFRACRTLTYKPREGSQNRRFLPFLNRTASAGTSKGAMTFSLTPHGVLAHLPIVTIRGRIYADLSWSTSSVTYGHTPLWRWEGVARILLILRPYSHNPDRSRPSYTVGYRYFGDKHRRLVAPPEDVFRKRGKTQWKDVYLIHGPPDSGDLSRDRPDPLIDIPFNRHLNPPFRFPPENLQSFVNSLGTLPVSHPTIEISVENAGRAWHARPGPTTFTFSRPKSLHYPPLVIAVGWCPFGRSLWAKACAMTEGATYHDHSCQDGDHVSDWAGPNKTKTFEVYRKELWLGMLPGYRTIAVAITLSFTPCRLNPRTLILHASAATMQLMPKRPRTKDPPPVPRKLYDDPLQRSRASTASESLDYARRPLRLPRDPRHFE</sequence>
<dbReference type="Proteomes" id="UP000313359">
    <property type="component" value="Unassembled WGS sequence"/>
</dbReference>
<protein>
    <submittedName>
        <fullName evidence="4">HET-domain-containing protein</fullName>
    </submittedName>
</protein>
<accession>A0A5C2S3E5</accession>
<feature type="compositionally biased region" description="Basic and acidic residues" evidence="1">
    <location>
        <begin position="648"/>
        <end position="664"/>
    </location>
</feature>
<feature type="region of interest" description="Disordered" evidence="1">
    <location>
        <begin position="613"/>
        <end position="664"/>
    </location>
</feature>
<feature type="domain" description="Heterokaryon incompatibility" evidence="2">
    <location>
        <begin position="24"/>
        <end position="117"/>
    </location>
</feature>
<name>A0A5C2S3E5_9APHY</name>